<feature type="compositionally biased region" description="Polar residues" evidence="3">
    <location>
        <begin position="564"/>
        <end position="596"/>
    </location>
</feature>
<proteinExistence type="predicted"/>
<keyword evidence="1" id="KW-0677">Repeat</keyword>
<evidence type="ECO:0000256" key="1">
    <source>
        <dbReference type="ARBA" id="ARBA00022737"/>
    </source>
</evidence>
<dbReference type="PROSITE" id="PS50077">
    <property type="entry name" value="HEAT_REPEAT"/>
    <property type="match status" value="1"/>
</dbReference>
<protein>
    <submittedName>
        <fullName evidence="4">Serine/threonine-protein phosphatase 4 regulatory subunit 1-like isoform X1</fullName>
    </submittedName>
</protein>
<dbReference type="PANTHER" id="PTHR10648:SF1">
    <property type="entry name" value="SERINE_THREONINE-PROTEIN PHOSPHATASE 4 REGULATORY SUBUNIT 1"/>
    <property type="match status" value="1"/>
</dbReference>
<dbReference type="OrthoDB" id="340346at2759"/>
<accession>A0A6P7H4M6</accession>
<dbReference type="InterPro" id="IPR011989">
    <property type="entry name" value="ARM-like"/>
</dbReference>
<dbReference type="GO" id="GO:0005737">
    <property type="term" value="C:cytoplasm"/>
    <property type="evidence" value="ECO:0007669"/>
    <property type="project" value="TreeGrafter"/>
</dbReference>
<dbReference type="InterPro" id="IPR051023">
    <property type="entry name" value="PP2A_Regulatory_Subunit_A"/>
</dbReference>
<feature type="region of interest" description="Disordered" evidence="3">
    <location>
        <begin position="1"/>
        <end position="22"/>
    </location>
</feature>
<dbReference type="SUPFAM" id="SSF48371">
    <property type="entry name" value="ARM repeat"/>
    <property type="match status" value="1"/>
</dbReference>
<dbReference type="AlphaFoldDB" id="A0A6P7H4M6"/>
<feature type="region of interest" description="Disordered" evidence="3">
    <location>
        <begin position="395"/>
        <end position="441"/>
    </location>
</feature>
<dbReference type="KEGG" id="dvv:114344313"/>
<name>A0A6P7H4M6_DIAVI</name>
<reference evidence="4" key="1">
    <citation type="submission" date="2025-08" db="UniProtKB">
        <authorList>
            <consortium name="RefSeq"/>
        </authorList>
    </citation>
    <scope>IDENTIFICATION</scope>
    <source>
        <tissue evidence="4">Whole insect</tissue>
    </source>
</reference>
<evidence type="ECO:0000256" key="3">
    <source>
        <dbReference type="SAM" id="MobiDB-lite"/>
    </source>
</evidence>
<feature type="region of interest" description="Disordered" evidence="3">
    <location>
        <begin position="564"/>
        <end position="608"/>
    </location>
</feature>
<evidence type="ECO:0000313" key="4">
    <source>
        <dbReference type="RefSeq" id="XP_028150955.1"/>
    </source>
</evidence>
<dbReference type="Gene3D" id="1.25.10.10">
    <property type="entry name" value="Leucine-rich Repeat Variant"/>
    <property type="match status" value="2"/>
</dbReference>
<dbReference type="PANTHER" id="PTHR10648">
    <property type="entry name" value="SERINE/THREONINE-PROTEIN PHOSPHATASE PP2A 65 KDA REGULATORY SUBUNIT"/>
    <property type="match status" value="1"/>
</dbReference>
<dbReference type="InterPro" id="IPR016024">
    <property type="entry name" value="ARM-type_fold"/>
</dbReference>
<gene>
    <name evidence="4" type="primary">LOC114344313</name>
</gene>
<feature type="repeat" description="HEAT" evidence="2">
    <location>
        <begin position="658"/>
        <end position="696"/>
    </location>
</feature>
<evidence type="ECO:0000256" key="2">
    <source>
        <dbReference type="PROSITE-ProRule" id="PRU00103"/>
    </source>
</evidence>
<organism evidence="4">
    <name type="scientific">Diabrotica virgifera virgifera</name>
    <name type="common">western corn rootworm</name>
    <dbReference type="NCBI Taxonomy" id="50390"/>
    <lineage>
        <taxon>Eukaryota</taxon>
        <taxon>Metazoa</taxon>
        <taxon>Ecdysozoa</taxon>
        <taxon>Arthropoda</taxon>
        <taxon>Hexapoda</taxon>
        <taxon>Insecta</taxon>
        <taxon>Pterygota</taxon>
        <taxon>Neoptera</taxon>
        <taxon>Endopterygota</taxon>
        <taxon>Coleoptera</taxon>
        <taxon>Polyphaga</taxon>
        <taxon>Cucujiformia</taxon>
        <taxon>Chrysomeloidea</taxon>
        <taxon>Chrysomelidae</taxon>
        <taxon>Galerucinae</taxon>
        <taxon>Diabroticina</taxon>
        <taxon>Diabroticites</taxon>
        <taxon>Diabrotica</taxon>
    </lineage>
</organism>
<feature type="compositionally biased region" description="Basic and acidic residues" evidence="3">
    <location>
        <begin position="427"/>
        <end position="437"/>
    </location>
</feature>
<dbReference type="RefSeq" id="XP_028150955.1">
    <property type="nucleotide sequence ID" value="XM_028295154.1"/>
</dbReference>
<dbReference type="InParanoid" id="A0A6P7H4M6"/>
<dbReference type="GO" id="GO:0019888">
    <property type="term" value="F:protein phosphatase regulator activity"/>
    <property type="evidence" value="ECO:0007669"/>
    <property type="project" value="TreeGrafter"/>
</dbReference>
<dbReference type="InterPro" id="IPR021133">
    <property type="entry name" value="HEAT_type_2"/>
</dbReference>
<sequence>MADVSSIHNDFIDDSDEGFEQGDCPFGNAEDETAFTPLMRIQKYAKGPIPLRHKIAKAVLEEFRTWPPDSLIPDLPEIMKILTSTADESILRVELLEQIPHIAAQAQAIACSRTSSHQTFKNIVSDHIIPFVVRSLGCSENTLVCHSTLIQLIEQGFISKLQAEIQVCPTILALTKLDIRKLETTTDVNTSAINLMSKLAPLLGRDVTERVFLGRFIDLCSSPIFHIRTVCAGYFGNFSAVISHDSVEKILVPKYLTLCKDDVWGVRKTCAEAITYVSCACSMNTRTTKLAPSFGVLLKDDCRWVRVSAFHSLGPFISTFANPPITKMDYSNNGDLVLVNGEGAEFMISVSTPMLSLHERFSVNNPKEDNIMMNPLNLEEMDLEETGWIEKINEDDITGSSSDKQNEENSSESSDTVANDDGNVENLTDKGSIEDPKSTPNVIVCDNISEKINNQLTDAMQNIKLIVNNSNLNIEHSTNVNNELSQLNSNVTTEDKITNTNKDTNDNEQKVNINNNGTIEDDLHLFYSHNYWYISPELPLDPVLVCGEESSNILNGAGDSIHLESNSADGSKSDNNNSTVSIDESDVTNDGTNENSVAEKSEPPEPPQKIVPQILVDHYIAMTYPMLSLNIEYEMAYHCAYSLPAVVLTLGSENWHLLEDTVFTLAGDIQYKVRRTVASSLHELAIILGSEMATNSLTQLFEGFIKDLDEVRIEILKHLAAFLKVINPAKRITYLPRLVEFLQTDNEWNWRFREELAKQLLELMELFKPADISKHVGGIAIVLLYDKVAAVREAALALVTEIISYTSSEPNLTPGFLIKLAETFAHSKKWKRRQTFCLMCIEILKEEALEPEQFVSEVMPHLLDLSWDPVANVRLVVARCLSRYILNNLYFVDLSSDHCEGLETVLRRLQADKDSDVRQSAEV</sequence>